<gene>
    <name evidence="4" type="ORF">CPEL01642_LOCUS17695</name>
</gene>
<dbReference type="InterPro" id="IPR011992">
    <property type="entry name" value="EF-hand-dom_pair"/>
</dbReference>
<evidence type="ECO:0000259" key="3">
    <source>
        <dbReference type="PROSITE" id="PS50222"/>
    </source>
</evidence>
<dbReference type="PROSITE" id="PS50222">
    <property type="entry name" value="EF_HAND_2"/>
    <property type="match status" value="4"/>
</dbReference>
<evidence type="ECO:0000313" key="4">
    <source>
        <dbReference type="EMBL" id="CAD8614314.1"/>
    </source>
</evidence>
<feature type="domain" description="EF-hand" evidence="3">
    <location>
        <begin position="124"/>
        <end position="159"/>
    </location>
</feature>
<keyword evidence="1" id="KW-0677">Repeat</keyword>
<reference evidence="4" key="1">
    <citation type="submission" date="2021-01" db="EMBL/GenBank/DDBJ databases">
        <authorList>
            <person name="Corre E."/>
            <person name="Pelletier E."/>
            <person name="Niang G."/>
            <person name="Scheremetjew M."/>
            <person name="Finn R."/>
            <person name="Kale V."/>
            <person name="Holt S."/>
            <person name="Cochrane G."/>
            <person name="Meng A."/>
            <person name="Brown T."/>
            <person name="Cohen L."/>
        </authorList>
    </citation>
    <scope>NUCLEOTIDE SEQUENCE</scope>
    <source>
        <strain evidence="4">PLY182g</strain>
    </source>
</reference>
<dbReference type="PANTHER" id="PTHR23048:SF59">
    <property type="entry name" value="EF-HAND SUPERFAMILY PROTEIN"/>
    <property type="match status" value="1"/>
</dbReference>
<dbReference type="PROSITE" id="PS00018">
    <property type="entry name" value="EF_HAND_1"/>
    <property type="match status" value="2"/>
</dbReference>
<dbReference type="InterPro" id="IPR002048">
    <property type="entry name" value="EF_hand_dom"/>
</dbReference>
<dbReference type="PANTHER" id="PTHR23048">
    <property type="entry name" value="MYOSIN LIGHT CHAIN 1, 3"/>
    <property type="match status" value="1"/>
</dbReference>
<dbReference type="InterPro" id="IPR050230">
    <property type="entry name" value="CALM/Myosin/TropC-like"/>
</dbReference>
<organism evidence="4">
    <name type="scientific">Coccolithus braarudii</name>
    <dbReference type="NCBI Taxonomy" id="221442"/>
    <lineage>
        <taxon>Eukaryota</taxon>
        <taxon>Haptista</taxon>
        <taxon>Haptophyta</taxon>
        <taxon>Prymnesiophyceae</taxon>
        <taxon>Coccolithales</taxon>
        <taxon>Coccolithaceae</taxon>
        <taxon>Coccolithus</taxon>
    </lineage>
</organism>
<dbReference type="CDD" id="cd00051">
    <property type="entry name" value="EFh"/>
    <property type="match status" value="2"/>
</dbReference>
<dbReference type="EMBL" id="HBEY01037210">
    <property type="protein sequence ID" value="CAD8614314.1"/>
    <property type="molecule type" value="Transcribed_RNA"/>
</dbReference>
<dbReference type="SUPFAM" id="SSF47473">
    <property type="entry name" value="EF-hand"/>
    <property type="match status" value="1"/>
</dbReference>
<dbReference type="Pfam" id="PF13499">
    <property type="entry name" value="EF-hand_7"/>
    <property type="match status" value="2"/>
</dbReference>
<feature type="domain" description="EF-hand" evidence="3">
    <location>
        <begin position="88"/>
        <end position="123"/>
    </location>
</feature>
<evidence type="ECO:0000256" key="1">
    <source>
        <dbReference type="ARBA" id="ARBA00022737"/>
    </source>
</evidence>
<accession>A0A7S0LMA3</accession>
<dbReference type="GO" id="GO:0016460">
    <property type="term" value="C:myosin II complex"/>
    <property type="evidence" value="ECO:0007669"/>
    <property type="project" value="TreeGrafter"/>
</dbReference>
<feature type="domain" description="EF-hand" evidence="3">
    <location>
        <begin position="51"/>
        <end position="86"/>
    </location>
</feature>
<keyword evidence="2" id="KW-0106">Calcium</keyword>
<dbReference type="Gene3D" id="1.10.238.10">
    <property type="entry name" value="EF-hand"/>
    <property type="match status" value="2"/>
</dbReference>
<dbReference type="SMART" id="SM00054">
    <property type="entry name" value="EFh"/>
    <property type="match status" value="4"/>
</dbReference>
<dbReference type="GO" id="GO:0005509">
    <property type="term" value="F:calcium ion binding"/>
    <property type="evidence" value="ECO:0007669"/>
    <property type="project" value="InterPro"/>
</dbReference>
<feature type="domain" description="EF-hand" evidence="3">
    <location>
        <begin position="15"/>
        <end position="50"/>
    </location>
</feature>
<protein>
    <recommendedName>
        <fullName evidence="3">EF-hand domain-containing protein</fullName>
    </recommendedName>
</protein>
<evidence type="ECO:0000256" key="2">
    <source>
        <dbReference type="ARBA" id="ARBA00022837"/>
    </source>
</evidence>
<dbReference type="AlphaFoldDB" id="A0A7S0LMA3"/>
<name>A0A7S0LMA3_9EUKA</name>
<proteinExistence type="predicted"/>
<dbReference type="InterPro" id="IPR018247">
    <property type="entry name" value="EF_Hand_1_Ca_BS"/>
</dbReference>
<dbReference type="FunFam" id="1.10.238.10:FF:000001">
    <property type="entry name" value="Calmodulin 1"/>
    <property type="match status" value="1"/>
</dbReference>
<sequence>MASKKARARLELSETQRAEVRQAFDLFDTDGQGVIDANALKVVLRALGFEPRKEEVKKMIASVDHSNSGTIDFNEFLELLVTKMSERDTKEEASRAFRQFDLDQRGKISFDNLKQVARELGEAMTDEEIGEMIQSADLDKDGMINEEEFWRIMKKGLAS</sequence>